<accession>A0A8K0XQD1</accession>
<dbReference type="InterPro" id="IPR000719">
    <property type="entry name" value="Prot_kinase_dom"/>
</dbReference>
<dbReference type="InterPro" id="IPR001245">
    <property type="entry name" value="Ser-Thr/Tyr_kinase_cat_dom"/>
</dbReference>
<dbReference type="SUPFAM" id="SSF56112">
    <property type="entry name" value="Protein kinase-like (PK-like)"/>
    <property type="match status" value="1"/>
</dbReference>
<dbReference type="InterPro" id="IPR051681">
    <property type="entry name" value="Ser/Thr_Kinases-Pseudokinases"/>
</dbReference>
<dbReference type="GO" id="GO:0005524">
    <property type="term" value="F:ATP binding"/>
    <property type="evidence" value="ECO:0007669"/>
    <property type="project" value="InterPro"/>
</dbReference>
<dbReference type="AlphaFoldDB" id="A0A8K0XQD1"/>
<name>A0A8K0XQD1_9AGAR</name>
<keyword evidence="3" id="KW-0418">Kinase</keyword>
<evidence type="ECO:0000313" key="3">
    <source>
        <dbReference type="EMBL" id="KAH8101162.1"/>
    </source>
</evidence>
<evidence type="ECO:0000313" key="4">
    <source>
        <dbReference type="Proteomes" id="UP000813824"/>
    </source>
</evidence>
<evidence type="ECO:0000259" key="2">
    <source>
        <dbReference type="PROSITE" id="PS50011"/>
    </source>
</evidence>
<proteinExistence type="predicted"/>
<dbReference type="Gene3D" id="1.10.510.10">
    <property type="entry name" value="Transferase(Phosphotransferase) domain 1"/>
    <property type="match status" value="1"/>
</dbReference>
<dbReference type="PANTHER" id="PTHR44329">
    <property type="entry name" value="SERINE/THREONINE-PROTEIN KINASE TNNI3K-RELATED"/>
    <property type="match status" value="1"/>
</dbReference>
<dbReference type="PANTHER" id="PTHR44329:SF214">
    <property type="entry name" value="PROTEIN KINASE DOMAIN-CONTAINING PROTEIN"/>
    <property type="match status" value="1"/>
</dbReference>
<dbReference type="Pfam" id="PF07714">
    <property type="entry name" value="PK_Tyr_Ser-Thr"/>
    <property type="match status" value="1"/>
</dbReference>
<keyword evidence="4" id="KW-1185">Reference proteome</keyword>
<dbReference type="GO" id="GO:0004674">
    <property type="term" value="F:protein serine/threonine kinase activity"/>
    <property type="evidence" value="ECO:0007669"/>
    <property type="project" value="TreeGrafter"/>
</dbReference>
<feature type="domain" description="Protein kinase" evidence="2">
    <location>
        <begin position="32"/>
        <end position="304"/>
    </location>
</feature>
<evidence type="ECO:0000256" key="1">
    <source>
        <dbReference type="SAM" id="MobiDB-lite"/>
    </source>
</evidence>
<keyword evidence="3" id="KW-0808">Transferase</keyword>
<dbReference type="Proteomes" id="UP000813824">
    <property type="component" value="Unassembled WGS sequence"/>
</dbReference>
<gene>
    <name evidence="3" type="ORF">BXZ70DRAFT_891954</name>
</gene>
<sequence>MFADRARLRRLALKIAVLNQVFTTPSIVRGIQCLENIYFAGSYGDVLCGMHGVSKVAVKRLCLPSSWKLSLRKQAIYRESLLWSIAIHDHVVPFLGISEDPFDGALCMVSPWMDNGSVLQRWVSRTSSTGSNTLAELRQLHQSVLGLAYLHEEGIVHGDLHAGNILIDEVGNARLADFGLSLLAEATHHEYGSIHGGGGSHWKAPELFTPEEFGLSSYRPTFMSDIFAFACTCFEVYAGEPPLAECNQYQIGFRVLKGERDPRPSVPGGELMHESMWSLVQSCWGHDPSSRPSAASVAETMSRITGQIASVEMPSPPPSPPHSRPPSLPPSHSPSRSPTPPPDAGNDEATGESSSPYFTLVRFNLDCSPSTYMN</sequence>
<dbReference type="InterPro" id="IPR011009">
    <property type="entry name" value="Kinase-like_dom_sf"/>
</dbReference>
<reference evidence="3" key="1">
    <citation type="journal article" date="2021" name="New Phytol.">
        <title>Evolutionary innovations through gain and loss of genes in the ectomycorrhizal Boletales.</title>
        <authorList>
            <person name="Wu G."/>
            <person name="Miyauchi S."/>
            <person name="Morin E."/>
            <person name="Kuo A."/>
            <person name="Drula E."/>
            <person name="Varga T."/>
            <person name="Kohler A."/>
            <person name="Feng B."/>
            <person name="Cao Y."/>
            <person name="Lipzen A."/>
            <person name="Daum C."/>
            <person name="Hundley H."/>
            <person name="Pangilinan J."/>
            <person name="Johnson J."/>
            <person name="Barry K."/>
            <person name="LaButti K."/>
            <person name="Ng V."/>
            <person name="Ahrendt S."/>
            <person name="Min B."/>
            <person name="Choi I.G."/>
            <person name="Park H."/>
            <person name="Plett J.M."/>
            <person name="Magnuson J."/>
            <person name="Spatafora J.W."/>
            <person name="Nagy L.G."/>
            <person name="Henrissat B."/>
            <person name="Grigoriev I.V."/>
            <person name="Yang Z.L."/>
            <person name="Xu J."/>
            <person name="Martin F.M."/>
        </authorList>
    </citation>
    <scope>NUCLEOTIDE SEQUENCE</scope>
    <source>
        <strain evidence="3">KKN 215</strain>
    </source>
</reference>
<organism evidence="3 4">
    <name type="scientific">Cristinia sonorae</name>
    <dbReference type="NCBI Taxonomy" id="1940300"/>
    <lineage>
        <taxon>Eukaryota</taxon>
        <taxon>Fungi</taxon>
        <taxon>Dikarya</taxon>
        <taxon>Basidiomycota</taxon>
        <taxon>Agaricomycotina</taxon>
        <taxon>Agaricomycetes</taxon>
        <taxon>Agaricomycetidae</taxon>
        <taxon>Agaricales</taxon>
        <taxon>Pleurotineae</taxon>
        <taxon>Stephanosporaceae</taxon>
        <taxon>Cristinia</taxon>
    </lineage>
</organism>
<dbReference type="OrthoDB" id="4062651at2759"/>
<feature type="compositionally biased region" description="Pro residues" evidence="1">
    <location>
        <begin position="314"/>
        <end position="343"/>
    </location>
</feature>
<feature type="region of interest" description="Disordered" evidence="1">
    <location>
        <begin position="310"/>
        <end position="358"/>
    </location>
</feature>
<protein>
    <submittedName>
        <fullName evidence="3">Kinase-like domain-containing protein</fullName>
    </submittedName>
</protein>
<dbReference type="PROSITE" id="PS50011">
    <property type="entry name" value="PROTEIN_KINASE_DOM"/>
    <property type="match status" value="1"/>
</dbReference>
<comment type="caution">
    <text evidence="3">The sequence shown here is derived from an EMBL/GenBank/DDBJ whole genome shotgun (WGS) entry which is preliminary data.</text>
</comment>
<dbReference type="EMBL" id="JAEVFJ010000013">
    <property type="protein sequence ID" value="KAH8101162.1"/>
    <property type="molecule type" value="Genomic_DNA"/>
</dbReference>